<dbReference type="OrthoDB" id="5416037at2759"/>
<feature type="transmembrane region" description="Helical" evidence="2">
    <location>
        <begin position="269"/>
        <end position="287"/>
    </location>
</feature>
<evidence type="ECO:0000259" key="3">
    <source>
        <dbReference type="Pfam" id="PF20237"/>
    </source>
</evidence>
<evidence type="ECO:0000313" key="5">
    <source>
        <dbReference type="Proteomes" id="UP000184330"/>
    </source>
</evidence>
<gene>
    <name evidence="4" type="ORF">PAC_18423</name>
</gene>
<keyword evidence="2" id="KW-0472">Membrane</keyword>
<keyword evidence="5" id="KW-1185">Reference proteome</keyword>
<feature type="transmembrane region" description="Helical" evidence="2">
    <location>
        <begin position="299"/>
        <end position="318"/>
    </location>
</feature>
<organism evidence="4 5">
    <name type="scientific">Phialocephala subalpina</name>
    <dbReference type="NCBI Taxonomy" id="576137"/>
    <lineage>
        <taxon>Eukaryota</taxon>
        <taxon>Fungi</taxon>
        <taxon>Dikarya</taxon>
        <taxon>Ascomycota</taxon>
        <taxon>Pezizomycotina</taxon>
        <taxon>Leotiomycetes</taxon>
        <taxon>Helotiales</taxon>
        <taxon>Mollisiaceae</taxon>
        <taxon>Phialocephala</taxon>
        <taxon>Phialocephala fortinii species complex</taxon>
    </lineage>
</organism>
<dbReference type="AlphaFoldDB" id="A0A1L7XU12"/>
<proteinExistence type="predicted"/>
<dbReference type="Proteomes" id="UP000184330">
    <property type="component" value="Unassembled WGS sequence"/>
</dbReference>
<feature type="region of interest" description="Disordered" evidence="1">
    <location>
        <begin position="1"/>
        <end position="40"/>
    </location>
</feature>
<dbReference type="EMBL" id="FJOG01000056">
    <property type="protein sequence ID" value="CZR68524.1"/>
    <property type="molecule type" value="Genomic_DNA"/>
</dbReference>
<evidence type="ECO:0000256" key="2">
    <source>
        <dbReference type="SAM" id="Phobius"/>
    </source>
</evidence>
<dbReference type="InterPro" id="IPR046529">
    <property type="entry name" value="DUF6594"/>
</dbReference>
<feature type="transmembrane region" description="Helical" evidence="2">
    <location>
        <begin position="324"/>
        <end position="342"/>
    </location>
</feature>
<evidence type="ECO:0000313" key="4">
    <source>
        <dbReference type="EMBL" id="CZR68524.1"/>
    </source>
</evidence>
<dbReference type="STRING" id="576137.A0A1L7XU12"/>
<reference evidence="4 5" key="1">
    <citation type="submission" date="2016-03" db="EMBL/GenBank/DDBJ databases">
        <authorList>
            <person name="Ploux O."/>
        </authorList>
    </citation>
    <scope>NUCLEOTIDE SEQUENCE [LARGE SCALE GENOMIC DNA]</scope>
    <source>
        <strain evidence="4 5">UAMH 11012</strain>
    </source>
</reference>
<evidence type="ECO:0000256" key="1">
    <source>
        <dbReference type="SAM" id="MobiDB-lite"/>
    </source>
</evidence>
<dbReference type="PANTHER" id="PTHR34502:SF4">
    <property type="entry name" value="DUF6594 DOMAIN-CONTAINING PROTEIN"/>
    <property type="match status" value="1"/>
</dbReference>
<keyword evidence="2" id="KW-0812">Transmembrane</keyword>
<protein>
    <recommendedName>
        <fullName evidence="3">DUF6594 domain-containing protein</fullName>
    </recommendedName>
</protein>
<feature type="compositionally biased region" description="Low complexity" evidence="1">
    <location>
        <begin position="26"/>
        <end position="37"/>
    </location>
</feature>
<name>A0A1L7XU12_9HELO</name>
<feature type="domain" description="DUF6594" evidence="3">
    <location>
        <begin position="61"/>
        <end position="336"/>
    </location>
</feature>
<dbReference type="PANTHER" id="PTHR34502">
    <property type="entry name" value="DUF6594 DOMAIN-CONTAINING PROTEIN-RELATED"/>
    <property type="match status" value="1"/>
</dbReference>
<feature type="compositionally biased region" description="Low complexity" evidence="1">
    <location>
        <begin position="1"/>
        <end position="13"/>
    </location>
</feature>
<keyword evidence="2" id="KW-1133">Transmembrane helix</keyword>
<dbReference type="Pfam" id="PF20237">
    <property type="entry name" value="DUF6594"/>
    <property type="match status" value="1"/>
</dbReference>
<accession>A0A1L7XU12</accession>
<sequence length="345" mass="39114">MSTQTPTTPTQSQGLLRPDTADTQGSPSTPSSDSSDSLMKESYPDYTDKDVLKAPWKYIGYRVFSKWIASDQSFFIVRRFGALQARVVLSLQDEIVRMEEELDSMDKAYSRKAVPKVVDNGSFRNDPWSERGGHIKKICEKLKYYNEFINEYSQLMSRPGTRSEDIDNVRNWLGMDQLDPEKQAINKDEAAFINRRHDLIPVLPKKLSWFRKVLERSLILRIPLLRTCFERKCKDIEDYKDIRGIKPGETGALKPTIWQNDKRVDYCSSSVIAVVGLGMLIAPLWILEQINHDRPSARLGAITGFIVVFFLLVAVATTARVFDALAATAAYSAVLMVFIQLGSSN</sequence>